<dbReference type="SUPFAM" id="SSF54403">
    <property type="entry name" value="Cystatin/monellin"/>
    <property type="match status" value="1"/>
</dbReference>
<dbReference type="EMBL" id="CP031001">
    <property type="protein sequence ID" value="QHN75726.1"/>
    <property type="molecule type" value="Genomic_DNA"/>
</dbReference>
<dbReference type="Proteomes" id="UP000464620">
    <property type="component" value="Chromosome B09"/>
</dbReference>
<dbReference type="EMBL" id="CP031001">
    <property type="protein sequence ID" value="QHN75725.1"/>
    <property type="molecule type" value="Genomic_DNA"/>
</dbReference>
<dbReference type="AlphaFoldDB" id="A0A6B9V3Z8"/>
<evidence type="ECO:0000256" key="1">
    <source>
        <dbReference type="ARBA" id="ARBA00022690"/>
    </source>
</evidence>
<dbReference type="InterPro" id="IPR046350">
    <property type="entry name" value="Cystatin_sf"/>
</dbReference>
<evidence type="ECO:0000313" key="5">
    <source>
        <dbReference type="EMBL" id="QHN75725.1"/>
    </source>
</evidence>
<gene>
    <name evidence="5" type="ORF">DS421_19g637780</name>
</gene>
<dbReference type="InterPro" id="IPR006525">
    <property type="entry name" value="Cystatin-related_pln"/>
</dbReference>
<organism evidence="5 6">
    <name type="scientific">Arachis hypogaea</name>
    <name type="common">Peanut</name>
    <dbReference type="NCBI Taxonomy" id="3818"/>
    <lineage>
        <taxon>Eukaryota</taxon>
        <taxon>Viridiplantae</taxon>
        <taxon>Streptophyta</taxon>
        <taxon>Embryophyta</taxon>
        <taxon>Tracheophyta</taxon>
        <taxon>Spermatophyta</taxon>
        <taxon>Magnoliopsida</taxon>
        <taxon>eudicotyledons</taxon>
        <taxon>Gunneridae</taxon>
        <taxon>Pentapetalae</taxon>
        <taxon>rosids</taxon>
        <taxon>fabids</taxon>
        <taxon>Fabales</taxon>
        <taxon>Fabaceae</taxon>
        <taxon>Papilionoideae</taxon>
        <taxon>50 kb inversion clade</taxon>
        <taxon>dalbergioids sensu lato</taxon>
        <taxon>Dalbergieae</taxon>
        <taxon>Pterocarpus clade</taxon>
        <taxon>Arachis</taxon>
    </lineage>
</organism>
<dbReference type="PANTHER" id="PTHR31260">
    <property type="entry name" value="CYSTATIN/MONELLIN SUPERFAMILY PROTEIN"/>
    <property type="match status" value="1"/>
</dbReference>
<evidence type="ECO:0000259" key="4">
    <source>
        <dbReference type="SMART" id="SM00043"/>
    </source>
</evidence>
<dbReference type="GO" id="GO:0004869">
    <property type="term" value="F:cysteine-type endopeptidase inhibitor activity"/>
    <property type="evidence" value="ECO:0007669"/>
    <property type="project" value="UniProtKB-KW"/>
</dbReference>
<dbReference type="SMART" id="SM00043">
    <property type="entry name" value="CY"/>
    <property type="match status" value="1"/>
</dbReference>
<dbReference type="CDD" id="cd00042">
    <property type="entry name" value="CY"/>
    <property type="match status" value="1"/>
</dbReference>
<keyword evidence="2" id="KW-0789">Thiol protease inhibitor</keyword>
<feature type="compositionally biased region" description="Acidic residues" evidence="3">
    <location>
        <begin position="26"/>
        <end position="35"/>
    </location>
</feature>
<proteinExistence type="predicted"/>
<accession>A0A6B9V3Z8</accession>
<keyword evidence="1" id="KW-0646">Protease inhibitor</keyword>
<dbReference type="OrthoDB" id="1034349at2759"/>
<evidence type="ECO:0000256" key="3">
    <source>
        <dbReference type="SAM" id="MobiDB-lite"/>
    </source>
</evidence>
<dbReference type="PANTHER" id="PTHR31260:SF28">
    <property type="entry name" value="CYSTATIN DOMAIN PROTEIN"/>
    <property type="match status" value="1"/>
</dbReference>
<dbReference type="NCBIfam" id="TIGR01638">
    <property type="entry name" value="Atha_cystat_rel"/>
    <property type="match status" value="1"/>
</dbReference>
<dbReference type="Pfam" id="PF00031">
    <property type="entry name" value="Cystatin"/>
    <property type="match status" value="1"/>
</dbReference>
<dbReference type="Gene3D" id="3.10.450.10">
    <property type="match status" value="1"/>
</dbReference>
<evidence type="ECO:0000256" key="2">
    <source>
        <dbReference type="ARBA" id="ARBA00022704"/>
    </source>
</evidence>
<dbReference type="InterPro" id="IPR000010">
    <property type="entry name" value="Cystatin_dom"/>
</dbReference>
<reference evidence="5 6" key="1">
    <citation type="submission" date="2020-01" db="EMBL/GenBank/DDBJ databases">
        <title>Genome sequence of Arachis hypogaea, cultivar Shitouqi.</title>
        <authorList>
            <person name="Zhuang W."/>
            <person name="Chen H."/>
            <person name="Varshney R."/>
            <person name="Wang D."/>
            <person name="Ming R."/>
        </authorList>
    </citation>
    <scope>NUCLEOTIDE SEQUENCE [LARGE SCALE GENOMIC DNA]</scope>
    <source>
        <tissue evidence="5">Young leaf</tissue>
    </source>
</reference>
<evidence type="ECO:0000313" key="6">
    <source>
        <dbReference type="Proteomes" id="UP000464620"/>
    </source>
</evidence>
<name>A0A6B9V3Z8_ARAHY</name>
<protein>
    <submittedName>
        <fullName evidence="5">Cysteine proteinase inhibitor</fullName>
    </submittedName>
</protein>
<feature type="compositionally biased region" description="Basic and acidic residues" evidence="3">
    <location>
        <begin position="1"/>
        <end position="17"/>
    </location>
</feature>
<sequence length="191" mass="20984">MASAGDKRGRDDVDDKLNNTVGVTSSDEDGDDDCGSEPAVIRPYMKKLTEAELSEYYSRSFRSHGFDVPEFGCALAGGIRPMKLGGRYDELVCNFAKQALQVYNNQNNANFEFDHLVKANIQAVSGFMYYITFTARSGDNAPQTFCTKVWQKVMNKGTEVKFCVMATVKQEAGTYQVSVAETSLGPCSSCV</sequence>
<feature type="region of interest" description="Disordered" evidence="3">
    <location>
        <begin position="1"/>
        <end position="37"/>
    </location>
</feature>
<dbReference type="InterPro" id="IPR006462">
    <property type="entry name" value="MS5"/>
</dbReference>
<feature type="domain" description="Cystatin" evidence="4">
    <location>
        <begin position="74"/>
        <end position="165"/>
    </location>
</feature>